<proteinExistence type="predicted"/>
<gene>
    <name evidence="2" type="ORF">K491DRAFT_684445</name>
</gene>
<sequence length="392" mass="43772">MNSSTRLYERLGQIPQDPQDPDSLDDLIVCAFGAFERYYVCWKTRAGEIKQDGYDLPADLREWLFPTDGTERDFPTLQVVFGRGNEYFASDKNGKLEFKEPEIKKPMVQPEPPPKDDRPAPLKRSRTISFLRPLSDSSPKPTSPAIESPSRTSSRSRSSSISQPTPRPLITSFPRPALEHMDDPHSPSAETPSSLTSSRRSSYISQSTSRSKSTSISSISSDVAPRSYSPDAESPCKETIVEPPVPNRLIRRSTRPLSMSFNTTPFPKIVEGRTLSPANKGQTSPETHCACCRHNATPRPMYANASVQTDPEPLQTNNSRDEFNHATYSSWGVEAPLEDEPLAPNPVVMGRMFDFFSKPGYQLGDSLASAYSYYPEHQENVVYEEYYEGPAA</sequence>
<evidence type="ECO:0000313" key="2">
    <source>
        <dbReference type="EMBL" id="KAF2648726.1"/>
    </source>
</evidence>
<feature type="compositionally biased region" description="Low complexity" evidence="1">
    <location>
        <begin position="148"/>
        <end position="164"/>
    </location>
</feature>
<protein>
    <submittedName>
        <fullName evidence="2">Uncharacterized protein</fullName>
    </submittedName>
</protein>
<feature type="compositionally biased region" description="Polar residues" evidence="1">
    <location>
        <begin position="255"/>
        <end position="265"/>
    </location>
</feature>
<organism evidence="2 3">
    <name type="scientific">Lophiostoma macrostomum CBS 122681</name>
    <dbReference type="NCBI Taxonomy" id="1314788"/>
    <lineage>
        <taxon>Eukaryota</taxon>
        <taxon>Fungi</taxon>
        <taxon>Dikarya</taxon>
        <taxon>Ascomycota</taxon>
        <taxon>Pezizomycotina</taxon>
        <taxon>Dothideomycetes</taxon>
        <taxon>Pleosporomycetidae</taxon>
        <taxon>Pleosporales</taxon>
        <taxon>Lophiostomataceae</taxon>
        <taxon>Lophiostoma</taxon>
    </lineage>
</organism>
<evidence type="ECO:0000256" key="1">
    <source>
        <dbReference type="SAM" id="MobiDB-lite"/>
    </source>
</evidence>
<name>A0A6A6SLM5_9PLEO</name>
<accession>A0A6A6SLM5</accession>
<reference evidence="2" key="1">
    <citation type="journal article" date="2020" name="Stud. Mycol.">
        <title>101 Dothideomycetes genomes: a test case for predicting lifestyles and emergence of pathogens.</title>
        <authorList>
            <person name="Haridas S."/>
            <person name="Albert R."/>
            <person name="Binder M."/>
            <person name="Bloem J."/>
            <person name="Labutti K."/>
            <person name="Salamov A."/>
            <person name="Andreopoulos B."/>
            <person name="Baker S."/>
            <person name="Barry K."/>
            <person name="Bills G."/>
            <person name="Bluhm B."/>
            <person name="Cannon C."/>
            <person name="Castanera R."/>
            <person name="Culley D."/>
            <person name="Daum C."/>
            <person name="Ezra D."/>
            <person name="Gonzalez J."/>
            <person name="Henrissat B."/>
            <person name="Kuo A."/>
            <person name="Liang C."/>
            <person name="Lipzen A."/>
            <person name="Lutzoni F."/>
            <person name="Magnuson J."/>
            <person name="Mondo S."/>
            <person name="Nolan M."/>
            <person name="Ohm R."/>
            <person name="Pangilinan J."/>
            <person name="Park H.-J."/>
            <person name="Ramirez L."/>
            <person name="Alfaro M."/>
            <person name="Sun H."/>
            <person name="Tritt A."/>
            <person name="Yoshinaga Y."/>
            <person name="Zwiers L.-H."/>
            <person name="Turgeon B."/>
            <person name="Goodwin S."/>
            <person name="Spatafora J."/>
            <person name="Crous P."/>
            <person name="Grigoriev I."/>
        </authorList>
    </citation>
    <scope>NUCLEOTIDE SEQUENCE</scope>
    <source>
        <strain evidence="2">CBS 122681</strain>
    </source>
</reference>
<dbReference type="AlphaFoldDB" id="A0A6A6SLM5"/>
<keyword evidence="3" id="KW-1185">Reference proteome</keyword>
<dbReference type="EMBL" id="MU004524">
    <property type="protein sequence ID" value="KAF2648726.1"/>
    <property type="molecule type" value="Genomic_DNA"/>
</dbReference>
<dbReference type="Proteomes" id="UP000799324">
    <property type="component" value="Unassembled WGS sequence"/>
</dbReference>
<feature type="compositionally biased region" description="Low complexity" evidence="1">
    <location>
        <begin position="193"/>
        <end position="221"/>
    </location>
</feature>
<feature type="region of interest" description="Disordered" evidence="1">
    <location>
        <begin position="98"/>
        <end position="271"/>
    </location>
</feature>
<dbReference type="OrthoDB" id="4120989at2759"/>
<feature type="region of interest" description="Disordered" evidence="1">
    <location>
        <begin position="1"/>
        <end position="20"/>
    </location>
</feature>
<evidence type="ECO:0000313" key="3">
    <source>
        <dbReference type="Proteomes" id="UP000799324"/>
    </source>
</evidence>